<reference evidence="2 3" key="1">
    <citation type="submission" date="2016-07" db="EMBL/GenBank/DDBJ databases">
        <title>Pervasive Adenine N6-methylation of Active Genes in Fungi.</title>
        <authorList>
            <consortium name="DOE Joint Genome Institute"/>
            <person name="Mondo S.J."/>
            <person name="Dannebaum R.O."/>
            <person name="Kuo R.C."/>
            <person name="Labutti K."/>
            <person name="Haridas S."/>
            <person name="Kuo A."/>
            <person name="Salamov A."/>
            <person name="Ahrendt S.R."/>
            <person name="Lipzen A."/>
            <person name="Sullivan W."/>
            <person name="Andreopoulos W.B."/>
            <person name="Clum A."/>
            <person name="Lindquist E."/>
            <person name="Daum C."/>
            <person name="Ramamoorthy G.K."/>
            <person name="Gryganskyi A."/>
            <person name="Culley D."/>
            <person name="Magnuson J.K."/>
            <person name="James T.Y."/>
            <person name="O'Malley M.A."/>
            <person name="Stajich J.E."/>
            <person name="Spatafora J.W."/>
            <person name="Visel A."/>
            <person name="Grigoriev I.V."/>
        </authorList>
    </citation>
    <scope>NUCLEOTIDE SEQUENCE [LARGE SCALE GENOMIC DNA]</scope>
    <source>
        <strain evidence="2 3">NRRL 1336</strain>
    </source>
</reference>
<dbReference type="EMBL" id="MCGE01000050">
    <property type="protein sequence ID" value="ORZ04473.1"/>
    <property type="molecule type" value="Genomic_DNA"/>
</dbReference>
<accession>A0A1X2HYM9</accession>
<dbReference type="AlphaFoldDB" id="A0A1X2HYM9"/>
<comment type="caution">
    <text evidence="2">The sequence shown here is derived from an EMBL/GenBank/DDBJ whole genome shotgun (WGS) entry which is preliminary data.</text>
</comment>
<sequence>MLATYSWSTTTVSDTKPMQRLWRRISNAFRTISYHRAVASPPSSSSLSRKRHHHSKKTNRQRRPQTTTLEERTTSPAPMSIPPYSPTYCQPDSFPYSNFYIKLPDGLWMVRFRDGNRGILRTDIIQGNYI</sequence>
<evidence type="ECO:0000313" key="2">
    <source>
        <dbReference type="EMBL" id="ORZ04473.1"/>
    </source>
</evidence>
<keyword evidence="3" id="KW-1185">Reference proteome</keyword>
<proteinExistence type="predicted"/>
<feature type="region of interest" description="Disordered" evidence="1">
    <location>
        <begin position="36"/>
        <end position="84"/>
    </location>
</feature>
<name>A0A1X2HYM9_9FUNG</name>
<evidence type="ECO:0000313" key="3">
    <source>
        <dbReference type="Proteomes" id="UP000193560"/>
    </source>
</evidence>
<organism evidence="2 3">
    <name type="scientific">Absidia repens</name>
    <dbReference type="NCBI Taxonomy" id="90262"/>
    <lineage>
        <taxon>Eukaryota</taxon>
        <taxon>Fungi</taxon>
        <taxon>Fungi incertae sedis</taxon>
        <taxon>Mucoromycota</taxon>
        <taxon>Mucoromycotina</taxon>
        <taxon>Mucoromycetes</taxon>
        <taxon>Mucorales</taxon>
        <taxon>Cunninghamellaceae</taxon>
        <taxon>Absidia</taxon>
    </lineage>
</organism>
<evidence type="ECO:0000256" key="1">
    <source>
        <dbReference type="SAM" id="MobiDB-lite"/>
    </source>
</evidence>
<feature type="compositionally biased region" description="Basic residues" evidence="1">
    <location>
        <begin position="48"/>
        <end position="63"/>
    </location>
</feature>
<protein>
    <submittedName>
        <fullName evidence="2">Uncharacterized protein</fullName>
    </submittedName>
</protein>
<gene>
    <name evidence="2" type="ORF">BCR42DRAFT_429144</name>
</gene>
<dbReference type="OrthoDB" id="2382382at2759"/>
<dbReference type="Proteomes" id="UP000193560">
    <property type="component" value="Unassembled WGS sequence"/>
</dbReference>